<keyword evidence="4" id="KW-1185">Reference proteome</keyword>
<name>A0A0H3WNU2_9BURK</name>
<evidence type="ECO:0000256" key="2">
    <source>
        <dbReference type="SAM" id="Phobius"/>
    </source>
</evidence>
<dbReference type="Proteomes" id="UP000035651">
    <property type="component" value="Chromosome"/>
</dbReference>
<evidence type="ECO:0000313" key="3">
    <source>
        <dbReference type="EMBL" id="AKM29427.1"/>
    </source>
</evidence>
<reference evidence="3" key="1">
    <citation type="submission" date="2016-06" db="EMBL/GenBank/DDBJ databases">
        <title>Complete Genome Sequence of Pandoraea faecigallinarum DSM-23572.</title>
        <authorList>
            <person name="Yong D."/>
            <person name="Ee R."/>
            <person name="Lim Y.-L."/>
            <person name="Yin W.-F."/>
            <person name="Chan K.-G."/>
        </authorList>
    </citation>
    <scope>NUCLEOTIDE SEQUENCE</scope>
    <source>
        <strain evidence="3">DSM 23572</strain>
    </source>
</reference>
<dbReference type="AlphaFoldDB" id="A0A0H3WNU2"/>
<keyword evidence="2" id="KW-0812">Transmembrane</keyword>
<evidence type="ECO:0000313" key="4">
    <source>
        <dbReference type="Proteomes" id="UP000035651"/>
    </source>
</evidence>
<feature type="region of interest" description="Disordered" evidence="1">
    <location>
        <begin position="1"/>
        <end position="20"/>
    </location>
</feature>
<accession>A0A0H3WNU2</accession>
<gene>
    <name evidence="3" type="ORF">AB870_03670</name>
</gene>
<evidence type="ECO:0000256" key="1">
    <source>
        <dbReference type="SAM" id="MobiDB-lite"/>
    </source>
</evidence>
<organism evidence="3 4">
    <name type="scientific">Pandoraea faecigallinarum</name>
    <dbReference type="NCBI Taxonomy" id="656179"/>
    <lineage>
        <taxon>Bacteria</taxon>
        <taxon>Pseudomonadati</taxon>
        <taxon>Pseudomonadota</taxon>
        <taxon>Betaproteobacteria</taxon>
        <taxon>Burkholderiales</taxon>
        <taxon>Burkholderiaceae</taxon>
        <taxon>Pandoraea</taxon>
    </lineage>
</organism>
<protein>
    <submittedName>
        <fullName evidence="3">Uncharacterized protein</fullName>
    </submittedName>
</protein>
<feature type="transmembrane region" description="Helical" evidence="2">
    <location>
        <begin position="27"/>
        <end position="47"/>
    </location>
</feature>
<keyword evidence="2" id="KW-0472">Membrane</keyword>
<feature type="transmembrane region" description="Helical" evidence="2">
    <location>
        <begin position="59"/>
        <end position="83"/>
    </location>
</feature>
<dbReference type="EMBL" id="CP011807">
    <property type="protein sequence ID" value="AKM29427.1"/>
    <property type="molecule type" value="Genomic_DNA"/>
</dbReference>
<sequence length="121" mass="13451">MGMGQNEQEAHSEVPSGDTGNRWATTAWRAFGVGLMSGVWGLARVVIPPTYFNKPIDIIAVPFFHFTVMFLLYVAVSACYRVVRAVYQNRIRIAHVARGGVRIANGRVKRAVSRLESEGRD</sequence>
<proteinExistence type="predicted"/>
<dbReference type="KEGG" id="pfg:AB870_03670"/>
<keyword evidence="2" id="KW-1133">Transmembrane helix</keyword>
<dbReference type="PATRIC" id="fig|656179.3.peg.806"/>